<dbReference type="InterPro" id="IPR011060">
    <property type="entry name" value="RibuloseP-bd_barrel"/>
</dbReference>
<dbReference type="NCBIfam" id="TIGR00007">
    <property type="entry name" value="1-(5-phosphoribosyl)-5-[(5-phosphoribosylamino)methylideneamino]imidazole-4-carboxamide isomerase"/>
    <property type="match status" value="1"/>
</dbReference>
<comment type="pathway">
    <text evidence="3 9 11">Amino-acid biosynthesis; L-histidine biosynthesis; L-histidine from 5-phospho-alpha-D-ribose 1-diphosphate: step 4/9.</text>
</comment>
<keyword evidence="8 9" id="KW-0413">Isomerase</keyword>
<dbReference type="Proteomes" id="UP000076404">
    <property type="component" value="Chromosome"/>
</dbReference>
<proteinExistence type="inferred from homology"/>
<dbReference type="InterPro" id="IPR006062">
    <property type="entry name" value="His_biosynth"/>
</dbReference>
<evidence type="ECO:0000256" key="3">
    <source>
        <dbReference type="ARBA" id="ARBA00005133"/>
    </source>
</evidence>
<dbReference type="PANTHER" id="PTHR43090:SF2">
    <property type="entry name" value="1-(5-PHOSPHORIBOSYL)-5-[(5-PHOSPHORIBOSYLAMINO)METHYLIDENEAMINO] IMIDAZOLE-4-CARBOXAMIDE ISOMERASE"/>
    <property type="match status" value="1"/>
</dbReference>
<evidence type="ECO:0000313" key="13">
    <source>
        <dbReference type="Proteomes" id="UP000076404"/>
    </source>
</evidence>
<feature type="active site" description="Proton donor" evidence="9">
    <location>
        <position position="128"/>
    </location>
</feature>
<dbReference type="UniPathway" id="UPA00031">
    <property type="reaction ID" value="UER00009"/>
</dbReference>
<reference evidence="12 13" key="2">
    <citation type="journal article" date="2016" name="Environ. Microbiol. Rep.">
        <title>Metagenomic evidence for the presence of phototrophic Gemmatimonadetes bacteria in diverse environments.</title>
        <authorList>
            <person name="Zeng Y."/>
            <person name="Baumbach J."/>
            <person name="Barbosa E.G."/>
            <person name="Azevedo V."/>
            <person name="Zhang C."/>
            <person name="Koblizek M."/>
        </authorList>
    </citation>
    <scope>NUCLEOTIDE SEQUENCE [LARGE SCALE GENOMIC DNA]</scope>
    <source>
        <strain evidence="12 13">AP64</strain>
    </source>
</reference>
<dbReference type="SUPFAM" id="SSF51366">
    <property type="entry name" value="Ribulose-phoshate binding barrel"/>
    <property type="match status" value="1"/>
</dbReference>
<dbReference type="PANTHER" id="PTHR43090">
    <property type="entry name" value="1-(5-PHOSPHORIBOSYL)-5-[(5-PHOSPHORIBOSYLAMINO)METHYLIDENEAMINO] IMIDAZOLE-4-CARBOXAMIDE ISOMERASE"/>
    <property type="match status" value="1"/>
</dbReference>
<dbReference type="OrthoDB" id="9807749at2"/>
<dbReference type="InterPro" id="IPR006063">
    <property type="entry name" value="HisA_bact_arch"/>
</dbReference>
<evidence type="ECO:0000256" key="6">
    <source>
        <dbReference type="ARBA" id="ARBA00022605"/>
    </source>
</evidence>
<dbReference type="STRING" id="1379270.GEMMAAP_01070"/>
<evidence type="ECO:0000256" key="4">
    <source>
        <dbReference type="ARBA" id="ARBA00009667"/>
    </source>
</evidence>
<dbReference type="eggNOG" id="COG0106">
    <property type="taxonomic scope" value="Bacteria"/>
</dbReference>
<dbReference type="InterPro" id="IPR013785">
    <property type="entry name" value="Aldolase_TIM"/>
</dbReference>
<dbReference type="CDD" id="cd04732">
    <property type="entry name" value="HisA"/>
    <property type="match status" value="1"/>
</dbReference>
<dbReference type="AlphaFoldDB" id="A0A143BHC9"/>
<dbReference type="GO" id="GO:0000162">
    <property type="term" value="P:L-tryptophan biosynthetic process"/>
    <property type="evidence" value="ECO:0007669"/>
    <property type="project" value="TreeGrafter"/>
</dbReference>
<feature type="active site" description="Proton acceptor" evidence="9">
    <location>
        <position position="8"/>
    </location>
</feature>
<reference evidence="12 13" key="1">
    <citation type="journal article" date="2014" name="Proc. Natl. Acad. Sci. U.S.A.">
        <title>Functional type 2 photosynthetic reaction centers found in the rare bacterial phylum Gemmatimonadetes.</title>
        <authorList>
            <person name="Zeng Y."/>
            <person name="Feng F."/>
            <person name="Medova H."/>
            <person name="Dean J."/>
            <person name="Koblizek M."/>
        </authorList>
    </citation>
    <scope>NUCLEOTIDE SEQUENCE [LARGE SCALE GENOMIC DNA]</scope>
    <source>
        <strain evidence="12 13">AP64</strain>
    </source>
</reference>
<comment type="similarity">
    <text evidence="4 9 10">Belongs to the HisA/HisF family.</text>
</comment>
<accession>A0A143BHC9</accession>
<evidence type="ECO:0000256" key="1">
    <source>
        <dbReference type="ARBA" id="ARBA00000901"/>
    </source>
</evidence>
<organism evidence="12 13">
    <name type="scientific">Gemmatimonas phototrophica</name>
    <dbReference type="NCBI Taxonomy" id="1379270"/>
    <lineage>
        <taxon>Bacteria</taxon>
        <taxon>Pseudomonadati</taxon>
        <taxon>Gemmatimonadota</taxon>
        <taxon>Gemmatimonadia</taxon>
        <taxon>Gemmatimonadales</taxon>
        <taxon>Gemmatimonadaceae</taxon>
        <taxon>Gemmatimonas</taxon>
    </lineage>
</organism>
<sequence>MIAIPAVDLRGGKCVQLVGGDYDAEKIRLEDPPSVAREWVREGFTRLHVVDLDAATGRGHNMEIIREILRTADVPVQVGGGVRDESCIERLLDEGASWVVVGTRAVEDEDWREEMANRFPGRLIIAADVRERYVVTKGWAETSRLNVVDFVEELSVLPLAGVLVTAVHLEGKMQGTDLPLMEDVAEASAWPVFASGGVTSLEDMRALEHRGLAGAVLGMALYTGAIDPRRLAEEFGA</sequence>
<protein>
    <recommendedName>
        <fullName evidence="9 11">1-(5-phosphoribosyl)-5-[(5-phosphoribosylamino)methylideneamino] imidazole-4-carboxamide isomerase</fullName>
        <ecNumber evidence="9 11">5.3.1.16</ecNumber>
    </recommendedName>
    <alternativeName>
        <fullName evidence="9">Phosphoribosylformimino-5-aminoimidazole carboxamide ribotide isomerase</fullName>
    </alternativeName>
</protein>
<dbReference type="FunFam" id="3.20.20.70:FF:000009">
    <property type="entry name" value="1-(5-phosphoribosyl)-5-[(5-phosphoribosylamino)methylideneamino] imidazole-4-carboxamide isomerase"/>
    <property type="match status" value="1"/>
</dbReference>
<evidence type="ECO:0000256" key="2">
    <source>
        <dbReference type="ARBA" id="ARBA00004496"/>
    </source>
</evidence>
<gene>
    <name evidence="9" type="primary">hisA</name>
    <name evidence="12" type="ORF">GEMMAAP_01070</name>
</gene>
<keyword evidence="6 9" id="KW-0028">Amino-acid biosynthesis</keyword>
<dbReference type="RefSeq" id="WP_026849086.1">
    <property type="nucleotide sequence ID" value="NZ_CP011454.1"/>
</dbReference>
<dbReference type="InterPro" id="IPR044524">
    <property type="entry name" value="Isoase_HisA-like"/>
</dbReference>
<evidence type="ECO:0000256" key="5">
    <source>
        <dbReference type="ARBA" id="ARBA00022490"/>
    </source>
</evidence>
<dbReference type="EMBL" id="CP011454">
    <property type="protein sequence ID" value="AMW03814.1"/>
    <property type="molecule type" value="Genomic_DNA"/>
</dbReference>
<dbReference type="GO" id="GO:0003949">
    <property type="term" value="F:1-(5-phosphoribosyl)-5-[(5-phosphoribosylamino)methylideneamino]imidazole-4-carboxamide isomerase activity"/>
    <property type="evidence" value="ECO:0007669"/>
    <property type="project" value="UniProtKB-UniRule"/>
</dbReference>
<keyword evidence="7 9" id="KW-0368">Histidine biosynthesis</keyword>
<dbReference type="GO" id="GO:0005737">
    <property type="term" value="C:cytoplasm"/>
    <property type="evidence" value="ECO:0007669"/>
    <property type="project" value="UniProtKB-SubCell"/>
</dbReference>
<evidence type="ECO:0000256" key="11">
    <source>
        <dbReference type="RuleBase" id="RU003658"/>
    </source>
</evidence>
<keyword evidence="13" id="KW-1185">Reference proteome</keyword>
<evidence type="ECO:0000256" key="7">
    <source>
        <dbReference type="ARBA" id="ARBA00023102"/>
    </source>
</evidence>
<dbReference type="HAMAP" id="MF_01014">
    <property type="entry name" value="HisA"/>
    <property type="match status" value="1"/>
</dbReference>
<dbReference type="KEGG" id="gph:GEMMAAP_01070"/>
<comment type="catalytic activity">
    <reaction evidence="1 9 11">
        <text>1-(5-phospho-beta-D-ribosyl)-5-[(5-phospho-beta-D-ribosylamino)methylideneamino]imidazole-4-carboxamide = 5-[(5-phospho-1-deoxy-D-ribulos-1-ylimino)methylamino]-1-(5-phospho-beta-D-ribosyl)imidazole-4-carboxamide</text>
        <dbReference type="Rhea" id="RHEA:15469"/>
        <dbReference type="ChEBI" id="CHEBI:58435"/>
        <dbReference type="ChEBI" id="CHEBI:58525"/>
        <dbReference type="EC" id="5.3.1.16"/>
    </reaction>
</comment>
<dbReference type="Pfam" id="PF00977">
    <property type="entry name" value="His_biosynth"/>
    <property type="match status" value="1"/>
</dbReference>
<dbReference type="EC" id="5.3.1.16" evidence="9 11"/>
<comment type="subcellular location">
    <subcellularLocation>
        <location evidence="2 9 11">Cytoplasm</location>
    </subcellularLocation>
</comment>
<evidence type="ECO:0000256" key="9">
    <source>
        <dbReference type="HAMAP-Rule" id="MF_01014"/>
    </source>
</evidence>
<evidence type="ECO:0000313" key="12">
    <source>
        <dbReference type="EMBL" id="AMW03814.1"/>
    </source>
</evidence>
<evidence type="ECO:0000256" key="8">
    <source>
        <dbReference type="ARBA" id="ARBA00023235"/>
    </source>
</evidence>
<keyword evidence="5 9" id="KW-0963">Cytoplasm</keyword>
<evidence type="ECO:0000256" key="10">
    <source>
        <dbReference type="RuleBase" id="RU003657"/>
    </source>
</evidence>
<dbReference type="Gene3D" id="3.20.20.70">
    <property type="entry name" value="Aldolase class I"/>
    <property type="match status" value="1"/>
</dbReference>
<dbReference type="GO" id="GO:0000105">
    <property type="term" value="P:L-histidine biosynthetic process"/>
    <property type="evidence" value="ECO:0007669"/>
    <property type="project" value="UniProtKB-UniRule"/>
</dbReference>
<dbReference type="InterPro" id="IPR023016">
    <property type="entry name" value="HisA/PriA"/>
</dbReference>
<name>A0A143BHC9_9BACT</name>